<dbReference type="AlphaFoldDB" id="A0A4R8LII5"/>
<dbReference type="RefSeq" id="WP_134160464.1">
    <property type="nucleotide sequence ID" value="NZ_BSUS01000001.1"/>
</dbReference>
<sequence length="187" mass="20788">MGSAGRLLLVSTWWVLGYEWLVSGVNKALGSKFIDGLQKQMAMAVQSTPYHWYGWVLQHVLVRCAHMCAYCVMVGELAVALAFAFCGFACLYGKPSQLVALVGVVACGVASFMVANFFLLQGGAYFFHPSDPFDEGIPVDLLMLLLQLVLAVDTWNAFRSCRVIQNTNPSVYRCEHQKNEYTEETNQ</sequence>
<dbReference type="OrthoDB" id="2376755at2"/>
<dbReference type="EMBL" id="SORF01000012">
    <property type="protein sequence ID" value="TDY43040.1"/>
    <property type="molecule type" value="Genomic_DNA"/>
</dbReference>
<comment type="caution">
    <text evidence="2">The sequence shown here is derived from an EMBL/GenBank/DDBJ whole genome shotgun (WGS) entry which is preliminary data.</text>
</comment>
<gene>
    <name evidence="2" type="ORF">C7445_11222</name>
</gene>
<keyword evidence="1" id="KW-0812">Transmembrane</keyword>
<feature type="transmembrane region" description="Helical" evidence="1">
    <location>
        <begin position="60"/>
        <end position="91"/>
    </location>
</feature>
<dbReference type="Proteomes" id="UP000294581">
    <property type="component" value="Unassembled WGS sequence"/>
</dbReference>
<evidence type="ECO:0000313" key="3">
    <source>
        <dbReference type="Proteomes" id="UP000294581"/>
    </source>
</evidence>
<proteinExistence type="predicted"/>
<organism evidence="2 3">
    <name type="scientific">Alicyclobacillus sacchari</name>
    <dbReference type="NCBI Taxonomy" id="392010"/>
    <lineage>
        <taxon>Bacteria</taxon>
        <taxon>Bacillati</taxon>
        <taxon>Bacillota</taxon>
        <taxon>Bacilli</taxon>
        <taxon>Bacillales</taxon>
        <taxon>Alicyclobacillaceae</taxon>
        <taxon>Alicyclobacillus</taxon>
    </lineage>
</organism>
<reference evidence="2 3" key="1">
    <citation type="submission" date="2019-03" db="EMBL/GenBank/DDBJ databases">
        <title>Genomic Encyclopedia of Type Strains, Phase IV (KMG-IV): sequencing the most valuable type-strain genomes for metagenomic binning, comparative biology and taxonomic classification.</title>
        <authorList>
            <person name="Goeker M."/>
        </authorList>
    </citation>
    <scope>NUCLEOTIDE SEQUENCE [LARGE SCALE GENOMIC DNA]</scope>
    <source>
        <strain evidence="2 3">DSM 17974</strain>
    </source>
</reference>
<feature type="transmembrane region" description="Helical" evidence="1">
    <location>
        <begin position="139"/>
        <end position="158"/>
    </location>
</feature>
<name>A0A4R8LII5_9BACL</name>
<evidence type="ECO:0000256" key="1">
    <source>
        <dbReference type="SAM" id="Phobius"/>
    </source>
</evidence>
<protein>
    <submittedName>
        <fullName evidence="2">Thiosulfate dehydrogenase [quinone] large subunit</fullName>
    </submittedName>
</protein>
<evidence type="ECO:0000313" key="2">
    <source>
        <dbReference type="EMBL" id="TDY43040.1"/>
    </source>
</evidence>
<keyword evidence="1" id="KW-0472">Membrane</keyword>
<keyword evidence="1" id="KW-1133">Transmembrane helix</keyword>
<accession>A0A4R8LII5</accession>
<feature type="transmembrane region" description="Helical" evidence="1">
    <location>
        <begin position="98"/>
        <end position="119"/>
    </location>
</feature>
<keyword evidence="3" id="KW-1185">Reference proteome</keyword>